<gene>
    <name evidence="1" type="ORF">PAPOLLO_LOCUS21048</name>
</gene>
<evidence type="ECO:0000313" key="1">
    <source>
        <dbReference type="EMBL" id="CAG5037314.1"/>
    </source>
</evidence>
<comment type="caution">
    <text evidence="1">The sequence shown here is derived from an EMBL/GenBank/DDBJ whole genome shotgun (WGS) entry which is preliminary data.</text>
</comment>
<dbReference type="EMBL" id="CAJQZP010001303">
    <property type="protein sequence ID" value="CAG5037314.1"/>
    <property type="molecule type" value="Genomic_DNA"/>
</dbReference>
<organism evidence="1 2">
    <name type="scientific">Parnassius apollo</name>
    <name type="common">Apollo butterfly</name>
    <name type="synonym">Papilio apollo</name>
    <dbReference type="NCBI Taxonomy" id="110799"/>
    <lineage>
        <taxon>Eukaryota</taxon>
        <taxon>Metazoa</taxon>
        <taxon>Ecdysozoa</taxon>
        <taxon>Arthropoda</taxon>
        <taxon>Hexapoda</taxon>
        <taxon>Insecta</taxon>
        <taxon>Pterygota</taxon>
        <taxon>Neoptera</taxon>
        <taxon>Endopterygota</taxon>
        <taxon>Lepidoptera</taxon>
        <taxon>Glossata</taxon>
        <taxon>Ditrysia</taxon>
        <taxon>Papilionoidea</taxon>
        <taxon>Papilionidae</taxon>
        <taxon>Parnassiinae</taxon>
        <taxon>Parnassini</taxon>
        <taxon>Parnassius</taxon>
        <taxon>Parnassius</taxon>
    </lineage>
</organism>
<reference evidence="1" key="1">
    <citation type="submission" date="2021-04" db="EMBL/GenBank/DDBJ databases">
        <authorList>
            <person name="Tunstrom K."/>
        </authorList>
    </citation>
    <scope>NUCLEOTIDE SEQUENCE</scope>
</reference>
<dbReference type="AlphaFoldDB" id="A0A8S3XQF2"/>
<accession>A0A8S3XQF2</accession>
<protein>
    <submittedName>
        <fullName evidence="1">(apollo) hypothetical protein</fullName>
    </submittedName>
</protein>
<proteinExistence type="predicted"/>
<sequence length="383" mass="43821">MKRLQRWSKQKKTGAVKKRIMQECRIFLDSLNNGTNDTNKSLSYDDIRLDSGIPVITENKEDSLQREYINSHNTSNFGQVRVEAQQGSVEQEQEKAQVNNNFFDSIPLSASEDEEEEEEKFSDIEKITALTKQLKTWSVGNNITQTALKQLLLILNEGYVSTTLLLPKDPRTVLRTPKEICIKNIEGGQYWHHGITEPLMKLLKDFTPIPNSIHLIFNFDGLPIFKSAKKEFWPILANAEGNVFTIGIYYGTGKPKILEEYLEDFVTEMKSLLSNGIIIDEKLVSIKIKCFVCDSPARAFLKGVCNFNGRHGCLKCTTVGEYSHTSHTVVFSTKEDSPRTDENFRAKLYGETKYMFAFTIFSEINTLYVNYEKINEENIIYPS</sequence>
<dbReference type="Proteomes" id="UP000691718">
    <property type="component" value="Unassembled WGS sequence"/>
</dbReference>
<dbReference type="PANTHER" id="PTHR33053:SF25">
    <property type="entry name" value="TRANSPOSASE DOMAIN-CONTAINING PROTEIN"/>
    <property type="match status" value="1"/>
</dbReference>
<name>A0A8S3XQF2_PARAO</name>
<evidence type="ECO:0000313" key="2">
    <source>
        <dbReference type="Proteomes" id="UP000691718"/>
    </source>
</evidence>
<keyword evidence="2" id="KW-1185">Reference proteome</keyword>
<dbReference type="PANTHER" id="PTHR33053">
    <property type="entry name" value="PROTEIN, PUTATIVE-RELATED"/>
    <property type="match status" value="1"/>
</dbReference>
<dbReference type="OrthoDB" id="8007085at2759"/>